<gene>
    <name evidence="1" type="ordered locus">Dtpsy_0921</name>
</gene>
<dbReference type="KEGG" id="dia:Dtpsy_0921"/>
<accession>A0A9J9Q815</accession>
<proteinExistence type="predicted"/>
<dbReference type="AlphaFoldDB" id="A0A9J9Q815"/>
<evidence type="ECO:0000313" key="2">
    <source>
        <dbReference type="Proteomes" id="UP000000450"/>
    </source>
</evidence>
<name>A0A9J9Q815_ACIET</name>
<dbReference type="Proteomes" id="UP000000450">
    <property type="component" value="Chromosome"/>
</dbReference>
<organism evidence="1 2">
    <name type="scientific">Acidovorax ebreus (strain TPSY)</name>
    <name type="common">Diaphorobacter sp. (strain TPSY)</name>
    <dbReference type="NCBI Taxonomy" id="535289"/>
    <lineage>
        <taxon>Bacteria</taxon>
        <taxon>Pseudomonadati</taxon>
        <taxon>Pseudomonadota</taxon>
        <taxon>Betaproteobacteria</taxon>
        <taxon>Burkholderiales</taxon>
        <taxon>Comamonadaceae</taxon>
        <taxon>Diaphorobacter</taxon>
    </lineage>
</organism>
<sequence length="170" mass="19171">MEDAISHAQSSLPAGRFEGRVAFQQLVRDALACAAREGWPELILSDASFHDWPLGERSVADSLQDWARAGRRFVLVAAGFDEIVRRHARFVQWRVRWDHIIVCRKASVADPQDVPSALWSPLWALQRHDPVRCNGVAGAEPERRIILRESLQEWVDRKSTPGFPASVLGL</sequence>
<evidence type="ECO:0000313" key="1">
    <source>
        <dbReference type="EMBL" id="ACM32399.1"/>
    </source>
</evidence>
<reference evidence="1 2" key="1">
    <citation type="journal article" date="2010" name="J. Bacteriol.">
        <title>Completed genome sequence of the anaerobic iron-oxidizing bacterium Acidovorax ebreus strain TPSY.</title>
        <authorList>
            <person name="Byrne-Bailey K.G."/>
            <person name="Weber K.A."/>
            <person name="Chair A.H."/>
            <person name="Bose S."/>
            <person name="Knox T."/>
            <person name="Spanbauer T.L."/>
            <person name="Chertkov O."/>
            <person name="Coates J.D."/>
        </authorList>
    </citation>
    <scope>NUCLEOTIDE SEQUENCE [LARGE SCALE GENOMIC DNA]</scope>
    <source>
        <strain evidence="1 2">TPSY</strain>
    </source>
</reference>
<dbReference type="RefSeq" id="WP_015912652.1">
    <property type="nucleotide sequence ID" value="NC_011992.1"/>
</dbReference>
<protein>
    <submittedName>
        <fullName evidence="1">Uncharacterized protein</fullName>
    </submittedName>
</protein>
<keyword evidence="2" id="KW-1185">Reference proteome</keyword>
<dbReference type="EMBL" id="CP001392">
    <property type="protein sequence ID" value="ACM32399.1"/>
    <property type="molecule type" value="Genomic_DNA"/>
</dbReference>